<reference evidence="5 6" key="1">
    <citation type="journal article" date="2021" name="Commun. Biol.">
        <title>The genome of Shorea leprosula (Dipterocarpaceae) highlights the ecological relevance of drought in aseasonal tropical rainforests.</title>
        <authorList>
            <person name="Ng K.K.S."/>
            <person name="Kobayashi M.J."/>
            <person name="Fawcett J.A."/>
            <person name="Hatakeyama M."/>
            <person name="Paape T."/>
            <person name="Ng C.H."/>
            <person name="Ang C.C."/>
            <person name="Tnah L.H."/>
            <person name="Lee C.T."/>
            <person name="Nishiyama T."/>
            <person name="Sese J."/>
            <person name="O'Brien M.J."/>
            <person name="Copetti D."/>
            <person name="Mohd Noor M.I."/>
            <person name="Ong R.C."/>
            <person name="Putra M."/>
            <person name="Sireger I.Z."/>
            <person name="Indrioko S."/>
            <person name="Kosugi Y."/>
            <person name="Izuno A."/>
            <person name="Isagi Y."/>
            <person name="Lee S.L."/>
            <person name="Shimizu K.K."/>
        </authorList>
    </citation>
    <scope>NUCLEOTIDE SEQUENCE [LARGE SCALE GENOMIC DNA]</scope>
    <source>
        <strain evidence="5">214</strain>
    </source>
</reference>
<evidence type="ECO:0000313" key="5">
    <source>
        <dbReference type="EMBL" id="GKV37397.1"/>
    </source>
</evidence>
<organism evidence="5 6">
    <name type="scientific">Rubroshorea leprosula</name>
    <dbReference type="NCBI Taxonomy" id="152421"/>
    <lineage>
        <taxon>Eukaryota</taxon>
        <taxon>Viridiplantae</taxon>
        <taxon>Streptophyta</taxon>
        <taxon>Embryophyta</taxon>
        <taxon>Tracheophyta</taxon>
        <taxon>Spermatophyta</taxon>
        <taxon>Magnoliopsida</taxon>
        <taxon>eudicotyledons</taxon>
        <taxon>Gunneridae</taxon>
        <taxon>Pentapetalae</taxon>
        <taxon>rosids</taxon>
        <taxon>malvids</taxon>
        <taxon>Malvales</taxon>
        <taxon>Dipterocarpaceae</taxon>
        <taxon>Rubroshorea</taxon>
    </lineage>
</organism>
<accession>A0AAV5LJQ7</accession>
<comment type="caution">
    <text evidence="5">The sequence shown here is derived from an EMBL/GenBank/DDBJ whole genome shotgun (WGS) entry which is preliminary data.</text>
</comment>
<dbReference type="InterPro" id="IPR000209">
    <property type="entry name" value="Peptidase_S8/S53_dom"/>
</dbReference>
<dbReference type="EMBL" id="BPVZ01000122">
    <property type="protein sequence ID" value="GKV37397.1"/>
    <property type="molecule type" value="Genomic_DNA"/>
</dbReference>
<dbReference type="Proteomes" id="UP001054252">
    <property type="component" value="Unassembled WGS sequence"/>
</dbReference>
<dbReference type="SUPFAM" id="SSF52743">
    <property type="entry name" value="Subtilisin-like"/>
    <property type="match status" value="1"/>
</dbReference>
<name>A0AAV5LJQ7_9ROSI</name>
<proteinExistence type="inferred from homology"/>
<keyword evidence="2" id="KW-0732">Signal</keyword>
<comment type="similarity">
    <text evidence="1">Belongs to the peptidase S8 family.</text>
</comment>
<feature type="region of interest" description="Disordered" evidence="3">
    <location>
        <begin position="1"/>
        <end position="24"/>
    </location>
</feature>
<evidence type="ECO:0000313" key="6">
    <source>
        <dbReference type="Proteomes" id="UP001054252"/>
    </source>
</evidence>
<dbReference type="AlphaFoldDB" id="A0AAV5LJQ7"/>
<evidence type="ECO:0000256" key="1">
    <source>
        <dbReference type="ARBA" id="ARBA00011073"/>
    </source>
</evidence>
<dbReference type="Pfam" id="PF00082">
    <property type="entry name" value="Peptidase_S8"/>
    <property type="match status" value="1"/>
</dbReference>
<sequence>MGLFLPKQSGKRQGLGKTPSSQTLTPVFDRNQRAFRMKGMVPFHQGGAESVKVEMGDEFHCSRKLIGARYFNKGLAASVGDQLNSSLPPSLSTVRDLDGHGSHALSTAAGNFVPGANVFGHGNGTTSGGLPAARVAAYKVCWPKVGDGACMDADILAAFDAAISDGVDVLSLSIGGMLAEYFEDGITIGSFHAVKNGITVVASVVDNAFTSYITLGNKKKIKGMSLSATILLRGKYYPLITGASARLDDVSEVDVNLCQLDSLDPRKAKGKIVVCFQGGNGKTENE</sequence>
<dbReference type="GO" id="GO:0006508">
    <property type="term" value="P:proteolysis"/>
    <property type="evidence" value="ECO:0007669"/>
    <property type="project" value="InterPro"/>
</dbReference>
<dbReference type="PANTHER" id="PTHR10795">
    <property type="entry name" value="PROPROTEIN CONVERTASE SUBTILISIN/KEXIN"/>
    <property type="match status" value="1"/>
</dbReference>
<dbReference type="CDD" id="cd02120">
    <property type="entry name" value="PA_subtilisin_like"/>
    <property type="match status" value="1"/>
</dbReference>
<gene>
    <name evidence="5" type="ORF">SLEP1_g45431</name>
</gene>
<feature type="domain" description="Peptidase S8/S53" evidence="4">
    <location>
        <begin position="92"/>
        <end position="205"/>
    </location>
</feature>
<evidence type="ECO:0000256" key="2">
    <source>
        <dbReference type="ARBA" id="ARBA00022729"/>
    </source>
</evidence>
<dbReference type="GO" id="GO:0004252">
    <property type="term" value="F:serine-type endopeptidase activity"/>
    <property type="evidence" value="ECO:0007669"/>
    <property type="project" value="InterPro"/>
</dbReference>
<keyword evidence="6" id="KW-1185">Reference proteome</keyword>
<dbReference type="InterPro" id="IPR036852">
    <property type="entry name" value="Peptidase_S8/S53_dom_sf"/>
</dbReference>
<protein>
    <recommendedName>
        <fullName evidence="4">Peptidase S8/S53 domain-containing protein</fullName>
    </recommendedName>
</protein>
<dbReference type="InterPro" id="IPR045051">
    <property type="entry name" value="SBT"/>
</dbReference>
<dbReference type="Gene3D" id="3.40.50.200">
    <property type="entry name" value="Peptidase S8/S53 domain"/>
    <property type="match status" value="1"/>
</dbReference>
<evidence type="ECO:0000259" key="4">
    <source>
        <dbReference type="Pfam" id="PF00082"/>
    </source>
</evidence>
<evidence type="ECO:0000256" key="3">
    <source>
        <dbReference type="SAM" id="MobiDB-lite"/>
    </source>
</evidence>
<dbReference type="Gene3D" id="3.50.30.30">
    <property type="match status" value="1"/>
</dbReference>